<dbReference type="GO" id="GO:0034993">
    <property type="term" value="C:meiotic nuclear membrane microtubule tethering complex"/>
    <property type="evidence" value="ECO:0007669"/>
    <property type="project" value="TreeGrafter"/>
</dbReference>
<dbReference type="EMBL" id="JAEPRD010000043">
    <property type="protein sequence ID" value="KAG2204592.1"/>
    <property type="molecule type" value="Genomic_DNA"/>
</dbReference>
<feature type="transmembrane region" description="Helical" evidence="6">
    <location>
        <begin position="69"/>
        <end position="94"/>
    </location>
</feature>
<dbReference type="Gene3D" id="2.60.120.260">
    <property type="entry name" value="Galactose-binding domain-like"/>
    <property type="match status" value="1"/>
</dbReference>
<dbReference type="InterPro" id="IPR012919">
    <property type="entry name" value="SUN_dom"/>
</dbReference>
<protein>
    <recommendedName>
        <fullName evidence="7">SUN domain-containing protein</fullName>
    </recommendedName>
</protein>
<feature type="transmembrane region" description="Helical" evidence="6">
    <location>
        <begin position="115"/>
        <end position="133"/>
    </location>
</feature>
<keyword evidence="4 6" id="KW-0472">Membrane</keyword>
<feature type="coiled-coil region" evidence="5">
    <location>
        <begin position="163"/>
        <end position="190"/>
    </location>
</feature>
<evidence type="ECO:0000256" key="6">
    <source>
        <dbReference type="SAM" id="Phobius"/>
    </source>
</evidence>
<evidence type="ECO:0000256" key="1">
    <source>
        <dbReference type="ARBA" id="ARBA00004370"/>
    </source>
</evidence>
<keyword evidence="3 6" id="KW-1133">Transmembrane helix</keyword>
<keyword evidence="2 6" id="KW-0812">Transmembrane</keyword>
<accession>A0A8H7V3X6</accession>
<feature type="domain" description="SUN" evidence="7">
    <location>
        <begin position="284"/>
        <end position="448"/>
    </location>
</feature>
<comment type="subcellular location">
    <subcellularLocation>
        <location evidence="1">Membrane</location>
    </subcellularLocation>
</comment>
<evidence type="ECO:0000313" key="8">
    <source>
        <dbReference type="EMBL" id="KAG2204592.1"/>
    </source>
</evidence>
<dbReference type="AlphaFoldDB" id="A0A8H7V3X6"/>
<evidence type="ECO:0000256" key="5">
    <source>
        <dbReference type="SAM" id="Coils"/>
    </source>
</evidence>
<dbReference type="Pfam" id="PF07738">
    <property type="entry name" value="Sad1_UNC"/>
    <property type="match status" value="1"/>
</dbReference>
<keyword evidence="9" id="KW-1185">Reference proteome</keyword>
<dbReference type="PANTHER" id="PTHR12911">
    <property type="entry name" value="SAD1/UNC-84-LIKE PROTEIN-RELATED"/>
    <property type="match status" value="1"/>
</dbReference>
<proteinExistence type="predicted"/>
<evidence type="ECO:0000256" key="4">
    <source>
        <dbReference type="ARBA" id="ARBA00023136"/>
    </source>
</evidence>
<evidence type="ECO:0000313" key="9">
    <source>
        <dbReference type="Proteomes" id="UP000603453"/>
    </source>
</evidence>
<dbReference type="PANTHER" id="PTHR12911:SF8">
    <property type="entry name" value="KLAROID PROTEIN-RELATED"/>
    <property type="match status" value="1"/>
</dbReference>
<evidence type="ECO:0000256" key="2">
    <source>
        <dbReference type="ARBA" id="ARBA00022692"/>
    </source>
</evidence>
<comment type="caution">
    <text evidence="8">The sequence shown here is derived from an EMBL/GenBank/DDBJ whole genome shotgun (WGS) entry which is preliminary data.</text>
</comment>
<evidence type="ECO:0000256" key="3">
    <source>
        <dbReference type="ARBA" id="ARBA00022989"/>
    </source>
</evidence>
<dbReference type="Proteomes" id="UP000603453">
    <property type="component" value="Unassembled WGS sequence"/>
</dbReference>
<reference evidence="8" key="1">
    <citation type="submission" date="2020-12" db="EMBL/GenBank/DDBJ databases">
        <title>Metabolic potential, ecology and presence of endohyphal bacteria is reflected in genomic diversity of Mucoromycotina.</title>
        <authorList>
            <person name="Muszewska A."/>
            <person name="Okrasinska A."/>
            <person name="Steczkiewicz K."/>
            <person name="Drgas O."/>
            <person name="Orlowska M."/>
            <person name="Perlinska-Lenart U."/>
            <person name="Aleksandrzak-Piekarczyk T."/>
            <person name="Szatraj K."/>
            <person name="Zielenkiewicz U."/>
            <person name="Pilsyk S."/>
            <person name="Malc E."/>
            <person name="Mieczkowski P."/>
            <person name="Kruszewska J.S."/>
            <person name="Biernat P."/>
            <person name="Pawlowska J."/>
        </authorList>
    </citation>
    <scope>NUCLEOTIDE SEQUENCE</scope>
    <source>
        <strain evidence="8">WA0000017839</strain>
    </source>
</reference>
<dbReference type="PROSITE" id="PS51469">
    <property type="entry name" value="SUN"/>
    <property type="match status" value="1"/>
</dbReference>
<dbReference type="InterPro" id="IPR045119">
    <property type="entry name" value="SUN1-5"/>
</dbReference>
<name>A0A8H7V3X6_9FUNG</name>
<sequence>MLGGPIRTIRAIPNPFDPIYRYVTTDNDQPVDQDNNQFDLNPHIKNIFSVAFKFIVFNLYLAYWIPTRIALFCILLLEDIIQYVIVRPFLFLWFRWNHIRDPQAISEANRKVKSFVKTFSYIIASSSVIYMLFNYRPYLTDNAYHSQSRNNQTSIVEGYQRAWSEIQQDKRALDEQIKQLQAEFKQHKASYDVNQTAIWAELQHRQIQIEALQRFISEQVKNTIKAQEIDNVMDDKNTVSLENLSRLITDILNAQKTEDLIQTALQTYHQDVLNNADFASIFRHARIVHSLTSHTYSRYPIWKQSILRFFALSPFENTPYEAIKPSTHIGECWSMYGSYGTLGIRLSQPIIIQSISIDYPSSQMMAGNMSKAPRKLELFGINKGTNVSLGTAEYDIYDDHAIQTFDMSPTKENESPIVYGIVQLHIKSNWGNPNCTEIYRVRIHGIPPPIIEEKRND</sequence>
<gene>
    <name evidence="8" type="ORF">INT47_012651</name>
</gene>
<dbReference type="GO" id="GO:0043495">
    <property type="term" value="F:protein-membrane adaptor activity"/>
    <property type="evidence" value="ECO:0007669"/>
    <property type="project" value="TreeGrafter"/>
</dbReference>
<organism evidence="8 9">
    <name type="scientific">Mucor saturninus</name>
    <dbReference type="NCBI Taxonomy" id="64648"/>
    <lineage>
        <taxon>Eukaryota</taxon>
        <taxon>Fungi</taxon>
        <taxon>Fungi incertae sedis</taxon>
        <taxon>Mucoromycota</taxon>
        <taxon>Mucoromycotina</taxon>
        <taxon>Mucoromycetes</taxon>
        <taxon>Mucorales</taxon>
        <taxon>Mucorineae</taxon>
        <taxon>Mucoraceae</taxon>
        <taxon>Mucor</taxon>
    </lineage>
</organism>
<keyword evidence="5" id="KW-0175">Coiled coil</keyword>
<evidence type="ECO:0000259" key="7">
    <source>
        <dbReference type="PROSITE" id="PS51469"/>
    </source>
</evidence>
<dbReference type="OrthoDB" id="342281at2759"/>